<proteinExistence type="predicted"/>
<dbReference type="Pfam" id="PF07444">
    <property type="entry name" value="Ycf66_N"/>
    <property type="match status" value="1"/>
</dbReference>
<dbReference type="InterPro" id="IPR010004">
    <property type="entry name" value="Uncharacterised_Ycf66"/>
</dbReference>
<geneLocation type="chloroplast" evidence="2"/>
<dbReference type="RefSeq" id="YP_009674940.1">
    <property type="nucleotide sequence ID" value="NC_043890.1"/>
</dbReference>
<protein>
    <submittedName>
        <fullName evidence="2">Putative 26S protease regulatory subunit Ycf66</fullName>
    </submittedName>
</protein>
<dbReference type="GO" id="GO:0006508">
    <property type="term" value="P:proteolysis"/>
    <property type="evidence" value="ECO:0007669"/>
    <property type="project" value="UniProtKB-KW"/>
</dbReference>
<feature type="transmembrane region" description="Helical" evidence="1">
    <location>
        <begin position="6"/>
        <end position="26"/>
    </location>
</feature>
<dbReference type="GeneID" id="40865384"/>
<dbReference type="AlphaFoldDB" id="A0A514CPQ5"/>
<feature type="transmembrane region" description="Helical" evidence="1">
    <location>
        <begin position="63"/>
        <end position="82"/>
    </location>
</feature>
<keyword evidence="2" id="KW-0378">Hydrolase</keyword>
<reference evidence="2" key="1">
    <citation type="submission" date="2019-02" db="EMBL/GenBank/DDBJ databases">
        <title>Dictyochophyceae plastid genomes reveal unusual variability of their organisation.</title>
        <authorList>
            <person name="Han K.Y."/>
            <person name="Maciszewski K."/>
            <person name="Graf L."/>
            <person name="Andersen R.A."/>
            <person name="Karnkowska A."/>
            <person name="Yoon H.S."/>
        </authorList>
    </citation>
    <scope>NUCLEOTIDE SEQUENCE</scope>
</reference>
<feature type="transmembrane region" description="Helical" evidence="1">
    <location>
        <begin position="38"/>
        <end position="57"/>
    </location>
</feature>
<accession>A0A514CPQ5</accession>
<keyword evidence="2" id="KW-0645">Protease</keyword>
<gene>
    <name evidence="2" type="primary">ycf66</name>
</gene>
<keyword evidence="1" id="KW-0472">Membrane</keyword>
<dbReference type="GO" id="GO:0008233">
    <property type="term" value="F:peptidase activity"/>
    <property type="evidence" value="ECO:0007669"/>
    <property type="project" value="UniProtKB-KW"/>
</dbReference>
<sequence length="99" mass="11113">MINIGFGPNILLGVIVAFSVLGLYLLRVVKYDLARDIDIFFTTLGLIYSSILIIHGWRLDPILLFSQILIVLTLLAVGWENIRLRGLAAYNRNRTPSGK</sequence>
<evidence type="ECO:0000256" key="1">
    <source>
        <dbReference type="SAM" id="Phobius"/>
    </source>
</evidence>
<organism evidence="2">
    <name type="scientific">Rhizochromulina marina</name>
    <dbReference type="NCBI Taxonomy" id="1034831"/>
    <lineage>
        <taxon>Eukaryota</taxon>
        <taxon>Sar</taxon>
        <taxon>Stramenopiles</taxon>
        <taxon>Ochrophyta</taxon>
        <taxon>Dictyochophyceae</taxon>
        <taxon>Rhizochromulinales</taxon>
        <taxon>Rhizochromulina</taxon>
    </lineage>
</organism>
<name>A0A514CPQ5_9STRA</name>
<evidence type="ECO:0000313" key="2">
    <source>
        <dbReference type="EMBL" id="QDH81791.1"/>
    </source>
</evidence>
<keyword evidence="2" id="KW-0934">Plastid</keyword>
<keyword evidence="1" id="KW-1133">Transmembrane helix</keyword>
<dbReference type="EMBL" id="MK561360">
    <property type="protein sequence ID" value="QDH81791.1"/>
    <property type="molecule type" value="Genomic_DNA"/>
</dbReference>
<keyword evidence="1" id="KW-0812">Transmembrane</keyword>
<keyword evidence="2" id="KW-0150">Chloroplast</keyword>